<dbReference type="CDD" id="cd19757">
    <property type="entry name" value="Bbox1"/>
    <property type="match status" value="1"/>
</dbReference>
<dbReference type="InterPro" id="IPR001841">
    <property type="entry name" value="Znf_RING"/>
</dbReference>
<dbReference type="AlphaFoldDB" id="A0A813Y2B0"/>
<dbReference type="InterPro" id="IPR013083">
    <property type="entry name" value="Znf_RING/FYVE/PHD"/>
</dbReference>
<name>A0A813Y2B0_9BILA</name>
<accession>A0A813Y2B0</accession>
<protein>
    <recommendedName>
        <fullName evidence="7">RING-type domain-containing protein</fullName>
    </recommendedName>
</protein>
<dbReference type="CDD" id="cd16524">
    <property type="entry name" value="RING-HC_NHL-1-like"/>
    <property type="match status" value="1"/>
</dbReference>
<dbReference type="SMART" id="SM00184">
    <property type="entry name" value="RING"/>
    <property type="match status" value="1"/>
</dbReference>
<proteinExistence type="predicted"/>
<feature type="repeat" description="NHL" evidence="6">
    <location>
        <begin position="754"/>
        <end position="797"/>
    </location>
</feature>
<evidence type="ECO:0000256" key="3">
    <source>
        <dbReference type="ARBA" id="ARBA00022771"/>
    </source>
</evidence>
<dbReference type="PANTHER" id="PTHR24104:SF47">
    <property type="entry name" value="E3 UBIQUITIN-PROTEIN LIGASE NHLRC1"/>
    <property type="match status" value="1"/>
</dbReference>
<dbReference type="EMBL" id="CAJNOC010001629">
    <property type="protein sequence ID" value="CAF0879676.1"/>
    <property type="molecule type" value="Genomic_DNA"/>
</dbReference>
<keyword evidence="4" id="KW-0862">Zinc</keyword>
<dbReference type="GO" id="GO:0000209">
    <property type="term" value="P:protein polyubiquitination"/>
    <property type="evidence" value="ECO:0007669"/>
    <property type="project" value="TreeGrafter"/>
</dbReference>
<keyword evidence="2" id="KW-0677">Repeat</keyword>
<evidence type="ECO:0000256" key="5">
    <source>
        <dbReference type="PROSITE-ProRule" id="PRU00175"/>
    </source>
</evidence>
<feature type="domain" description="RING-type" evidence="7">
    <location>
        <begin position="179"/>
        <end position="221"/>
    </location>
</feature>
<dbReference type="SUPFAM" id="SSF101898">
    <property type="entry name" value="NHL repeat"/>
    <property type="match status" value="1"/>
</dbReference>
<dbReference type="Proteomes" id="UP000663879">
    <property type="component" value="Unassembled WGS sequence"/>
</dbReference>
<reference evidence="8" key="1">
    <citation type="submission" date="2021-02" db="EMBL/GenBank/DDBJ databases">
        <authorList>
            <person name="Nowell W R."/>
        </authorList>
    </citation>
    <scope>NUCLEOTIDE SEQUENCE</scope>
    <source>
        <strain evidence="8">Ploen Becks lab</strain>
    </source>
</reference>
<evidence type="ECO:0000256" key="6">
    <source>
        <dbReference type="PROSITE-ProRule" id="PRU00504"/>
    </source>
</evidence>
<dbReference type="CDD" id="cd14954">
    <property type="entry name" value="NHL_TRIM71_like"/>
    <property type="match status" value="1"/>
</dbReference>
<dbReference type="GO" id="GO:0043161">
    <property type="term" value="P:proteasome-mediated ubiquitin-dependent protein catabolic process"/>
    <property type="evidence" value="ECO:0007669"/>
    <property type="project" value="TreeGrafter"/>
</dbReference>
<dbReference type="GO" id="GO:0008270">
    <property type="term" value="F:zinc ion binding"/>
    <property type="evidence" value="ECO:0007669"/>
    <property type="project" value="UniProtKB-KW"/>
</dbReference>
<evidence type="ECO:0000313" key="9">
    <source>
        <dbReference type="Proteomes" id="UP000663879"/>
    </source>
</evidence>
<gene>
    <name evidence="8" type="ORF">OXX778_LOCUS10349</name>
</gene>
<evidence type="ECO:0000313" key="8">
    <source>
        <dbReference type="EMBL" id="CAF0879676.1"/>
    </source>
</evidence>
<dbReference type="GO" id="GO:0061630">
    <property type="term" value="F:ubiquitin protein ligase activity"/>
    <property type="evidence" value="ECO:0007669"/>
    <property type="project" value="TreeGrafter"/>
</dbReference>
<dbReference type="PROSITE" id="PS50089">
    <property type="entry name" value="ZF_RING_2"/>
    <property type="match status" value="1"/>
</dbReference>
<evidence type="ECO:0000256" key="4">
    <source>
        <dbReference type="ARBA" id="ARBA00022833"/>
    </source>
</evidence>
<keyword evidence="9" id="KW-1185">Reference proteome</keyword>
<evidence type="ECO:0000256" key="1">
    <source>
        <dbReference type="ARBA" id="ARBA00022723"/>
    </source>
</evidence>
<comment type="caution">
    <text evidence="8">The sequence shown here is derived from an EMBL/GenBank/DDBJ whole genome shotgun (WGS) entry which is preliminary data.</text>
</comment>
<dbReference type="InterPro" id="IPR050952">
    <property type="entry name" value="TRIM-NHL_E3_ligases"/>
</dbReference>
<dbReference type="InterPro" id="IPR018957">
    <property type="entry name" value="Znf_C3HC4_RING-type"/>
</dbReference>
<keyword evidence="3 5" id="KW-0863">Zinc-finger</keyword>
<dbReference type="SUPFAM" id="SSF57850">
    <property type="entry name" value="RING/U-box"/>
    <property type="match status" value="1"/>
</dbReference>
<dbReference type="PROSITE" id="PS51125">
    <property type="entry name" value="NHL"/>
    <property type="match status" value="5"/>
</dbReference>
<dbReference type="InterPro" id="IPR001258">
    <property type="entry name" value="NHL_repeat"/>
</dbReference>
<feature type="repeat" description="NHL" evidence="6">
    <location>
        <begin position="714"/>
        <end position="750"/>
    </location>
</feature>
<sequence>LKYKRDYYDVILYGDGLSEFKNIYERIDEINRCTGVKNPEIVRPIEEKKSKISKLLTIVKNYFEYKSLTKTWPLDSLKTDVKVYPKTPKLQIIVLDVNRKFKVSQDNMQIKKLRSISGLYEQDIKQEQMAPSNKTESRLSDEIESILSSKLNSNDSKISSLEQILKCDSVKQLQQRLICPVCLDRYKQPKLLPCQHTFCLSPCLNNLADRVTNRIKCPECRTIHTLPYQGVDALPNNLTLLKFLDLDFETIPSNCNQCERKGQNSKCPDCGKYFCQNCKLIHLAHLQNEIRIRIMNIRKSLHKSFSQSYVVDFDLIKKQISNLIEGLINDIRNRESTLYSELEFYKQSNNGASQNKVFHVDLNSFKNFCDSADSIINTNQAINENQLAHLKKQSQFYLDELNKTNPSISNKHNLLSVDFSAENLNELKMMINKFGLIKSNNNSNEVKLEKLEIKAPINNHLNDSISSNPSESQTQRQRATWNKAPAIGFTIDLSPQNNQHSNAQSSRVFKPEPMSNSLVRSKTFVISKDIEENPNQPIRSVDIKDLYNVKPQTRAKTPLAFNVLLDESSNKLVLDESDFDNSKPNELLLVTDYFNSPNHHFIDYSLKTKAKKIIGKQGKENGEFTWPLDCCINNFNSHVYVTDSSNHRVQIFDQEGNFLKSFSRPGSRDGELNSPAGIFIDSMSNIFVVDRLNHRIQIFDRYCRFLRSIGSGQGNQPGHLNYPWGIAVNKISEIFVCDKENDRICVFHLSGRFLRSFGQHGSGHGSFDKPCYLHLNKENMIFVSDCMNHRVQVFDMNGKFIYSFGCEGSSPGEFKQPRGITSDRNGFILVADSGNSRIQVFKTDGTYVTHFGSNGTESGKFKGLEGMKFNKTGDLFVCDKENNRVQVF</sequence>
<organism evidence="8 9">
    <name type="scientific">Brachionus calyciflorus</name>
    <dbReference type="NCBI Taxonomy" id="104777"/>
    <lineage>
        <taxon>Eukaryota</taxon>
        <taxon>Metazoa</taxon>
        <taxon>Spiralia</taxon>
        <taxon>Gnathifera</taxon>
        <taxon>Rotifera</taxon>
        <taxon>Eurotatoria</taxon>
        <taxon>Monogononta</taxon>
        <taxon>Pseudotrocha</taxon>
        <taxon>Ploima</taxon>
        <taxon>Brachionidae</taxon>
        <taxon>Brachionus</taxon>
    </lineage>
</organism>
<dbReference type="Gene3D" id="2.120.10.30">
    <property type="entry name" value="TolB, C-terminal domain"/>
    <property type="match status" value="3"/>
</dbReference>
<feature type="non-terminal residue" evidence="8">
    <location>
        <position position="1"/>
    </location>
</feature>
<feature type="repeat" description="NHL" evidence="6">
    <location>
        <begin position="659"/>
        <end position="702"/>
    </location>
</feature>
<dbReference type="OrthoDB" id="342730at2759"/>
<dbReference type="Pfam" id="PF17170">
    <property type="entry name" value="DUF5128"/>
    <property type="match status" value="1"/>
</dbReference>
<dbReference type="PANTHER" id="PTHR24104">
    <property type="entry name" value="E3 UBIQUITIN-PROTEIN LIGASE NHLRC1-RELATED"/>
    <property type="match status" value="1"/>
</dbReference>
<dbReference type="Pfam" id="PF01436">
    <property type="entry name" value="NHL"/>
    <property type="match status" value="3"/>
</dbReference>
<feature type="repeat" description="NHL" evidence="6">
    <location>
        <begin position="803"/>
        <end position="844"/>
    </location>
</feature>
<evidence type="ECO:0000259" key="7">
    <source>
        <dbReference type="PROSITE" id="PS50089"/>
    </source>
</evidence>
<evidence type="ECO:0000256" key="2">
    <source>
        <dbReference type="ARBA" id="ARBA00022737"/>
    </source>
</evidence>
<dbReference type="Pfam" id="PF00097">
    <property type="entry name" value="zf-C3HC4"/>
    <property type="match status" value="1"/>
</dbReference>
<keyword evidence="1" id="KW-0479">Metal-binding</keyword>
<feature type="repeat" description="NHL" evidence="6">
    <location>
        <begin position="611"/>
        <end position="655"/>
    </location>
</feature>
<dbReference type="InterPro" id="IPR011042">
    <property type="entry name" value="6-blade_b-propeller_TolB-like"/>
</dbReference>
<dbReference type="Gene3D" id="3.30.40.10">
    <property type="entry name" value="Zinc/RING finger domain, C3HC4 (zinc finger)"/>
    <property type="match status" value="1"/>
</dbReference>